<accession>A0A9P6I9C3</accession>
<dbReference type="Proteomes" id="UP000781932">
    <property type="component" value="Unassembled WGS sequence"/>
</dbReference>
<evidence type="ECO:0000256" key="1">
    <source>
        <dbReference type="SAM" id="MobiDB-lite"/>
    </source>
</evidence>
<dbReference type="EMBL" id="JAATWM020000014">
    <property type="protein sequence ID" value="KAF9877541.1"/>
    <property type="molecule type" value="Genomic_DNA"/>
</dbReference>
<reference evidence="2" key="1">
    <citation type="submission" date="2020-03" db="EMBL/GenBank/DDBJ databases">
        <authorList>
            <person name="He L."/>
        </authorList>
    </citation>
    <scope>NUCLEOTIDE SEQUENCE</scope>
    <source>
        <strain evidence="2">CkLH20</strain>
    </source>
</reference>
<evidence type="ECO:0000313" key="2">
    <source>
        <dbReference type="EMBL" id="KAF9877541.1"/>
    </source>
</evidence>
<protein>
    <submittedName>
        <fullName evidence="2">Uncharacterized protein</fullName>
    </submittedName>
</protein>
<proteinExistence type="predicted"/>
<name>A0A9P6I9C3_9PEZI</name>
<reference evidence="2" key="2">
    <citation type="submission" date="2020-11" db="EMBL/GenBank/DDBJ databases">
        <title>Whole genome sequencing of Colletotrichum sp.</title>
        <authorList>
            <person name="Li H."/>
        </authorList>
    </citation>
    <scope>NUCLEOTIDE SEQUENCE</scope>
    <source>
        <strain evidence="2">CkLH20</strain>
    </source>
</reference>
<dbReference type="AlphaFoldDB" id="A0A9P6I9C3"/>
<evidence type="ECO:0000313" key="3">
    <source>
        <dbReference type="Proteomes" id="UP000781932"/>
    </source>
</evidence>
<dbReference type="RefSeq" id="XP_038747002.1">
    <property type="nucleotide sequence ID" value="XM_038887960.1"/>
</dbReference>
<organism evidence="2 3">
    <name type="scientific">Colletotrichum karsti</name>
    <dbReference type="NCBI Taxonomy" id="1095194"/>
    <lineage>
        <taxon>Eukaryota</taxon>
        <taxon>Fungi</taxon>
        <taxon>Dikarya</taxon>
        <taxon>Ascomycota</taxon>
        <taxon>Pezizomycotina</taxon>
        <taxon>Sordariomycetes</taxon>
        <taxon>Hypocreomycetidae</taxon>
        <taxon>Glomerellales</taxon>
        <taxon>Glomerellaceae</taxon>
        <taxon>Colletotrichum</taxon>
        <taxon>Colletotrichum boninense species complex</taxon>
    </lineage>
</organism>
<gene>
    <name evidence="2" type="ORF">CkaCkLH20_05241</name>
</gene>
<dbReference type="GeneID" id="62161034"/>
<feature type="region of interest" description="Disordered" evidence="1">
    <location>
        <begin position="1"/>
        <end position="57"/>
    </location>
</feature>
<comment type="caution">
    <text evidence="2">The sequence shown here is derived from an EMBL/GenBank/DDBJ whole genome shotgun (WGS) entry which is preliminary data.</text>
</comment>
<sequence>MSKRPLQDDESSVDETKRRREKSPPAPSFDSPDTTMHKMMDGIESSFQQQSGNGLTGASAFTAANAHTAEDVIAERAKAIRCTIDAISDQLASLRFHLSVNAGQSEAVAECVLLTSQVAEVGKDMRGLLLQNKANRENRDPGTLGL</sequence>
<keyword evidence="3" id="KW-1185">Reference proteome</keyword>